<protein>
    <submittedName>
        <fullName evidence="1">Uncharacterized protein</fullName>
    </submittedName>
</protein>
<evidence type="ECO:0000313" key="1">
    <source>
        <dbReference type="EMBL" id="ETV95482.1"/>
    </source>
</evidence>
<proteinExistence type="predicted"/>
<accession>A0A024TQ79</accession>
<dbReference type="GeneID" id="20088003"/>
<dbReference type="VEuPathDB" id="FungiDB:H310_10953"/>
<dbReference type="EMBL" id="KI913980">
    <property type="protein sequence ID" value="ETV95482.1"/>
    <property type="molecule type" value="Genomic_DNA"/>
</dbReference>
<dbReference type="RefSeq" id="XP_008875675.1">
    <property type="nucleotide sequence ID" value="XM_008877453.1"/>
</dbReference>
<dbReference type="AlphaFoldDB" id="A0A024TQ79"/>
<name>A0A024TQ79_9STRA</name>
<reference evidence="1" key="1">
    <citation type="submission" date="2013-12" db="EMBL/GenBank/DDBJ databases">
        <title>The Genome Sequence of Aphanomyces invadans NJM9701.</title>
        <authorList>
            <consortium name="The Broad Institute Genomics Platform"/>
            <person name="Russ C."/>
            <person name="Tyler B."/>
            <person name="van West P."/>
            <person name="Dieguez-Uribeondo J."/>
            <person name="Young S.K."/>
            <person name="Zeng Q."/>
            <person name="Gargeya S."/>
            <person name="Fitzgerald M."/>
            <person name="Abouelleil A."/>
            <person name="Alvarado L."/>
            <person name="Chapman S.B."/>
            <person name="Gainer-Dewar J."/>
            <person name="Goldberg J."/>
            <person name="Griggs A."/>
            <person name="Gujja S."/>
            <person name="Hansen M."/>
            <person name="Howarth C."/>
            <person name="Imamovic A."/>
            <person name="Ireland A."/>
            <person name="Larimer J."/>
            <person name="McCowan C."/>
            <person name="Murphy C."/>
            <person name="Pearson M."/>
            <person name="Poon T.W."/>
            <person name="Priest M."/>
            <person name="Roberts A."/>
            <person name="Saif S."/>
            <person name="Shea T."/>
            <person name="Sykes S."/>
            <person name="Wortman J."/>
            <person name="Nusbaum C."/>
            <person name="Birren B."/>
        </authorList>
    </citation>
    <scope>NUCLEOTIDE SEQUENCE [LARGE SCALE GENOMIC DNA]</scope>
    <source>
        <strain evidence="1">NJM9701</strain>
    </source>
</reference>
<organism evidence="1">
    <name type="scientific">Aphanomyces invadans</name>
    <dbReference type="NCBI Taxonomy" id="157072"/>
    <lineage>
        <taxon>Eukaryota</taxon>
        <taxon>Sar</taxon>
        <taxon>Stramenopiles</taxon>
        <taxon>Oomycota</taxon>
        <taxon>Saprolegniomycetes</taxon>
        <taxon>Saprolegniales</taxon>
        <taxon>Verrucalvaceae</taxon>
        <taxon>Aphanomyces</taxon>
    </lineage>
</organism>
<gene>
    <name evidence="1" type="ORF">H310_10953</name>
</gene>
<sequence length="90" mass="9928">MLRCRLLSIKPFDLPRFGVELGLTFSLSASEYNRFFFDLPVDVFSVFTRMMGLGVLNLESVLSSNTANGLEFDEAVLVAASFRGIGDLEG</sequence>